<dbReference type="EMBL" id="GGEC01053250">
    <property type="protein sequence ID" value="MBX33734.1"/>
    <property type="molecule type" value="Transcribed_RNA"/>
</dbReference>
<dbReference type="EMBL" id="GGEC01053258">
    <property type="protein sequence ID" value="MBX33742.1"/>
    <property type="molecule type" value="Transcribed_RNA"/>
</dbReference>
<sequence length="73" mass="9010">MWIFNRYSLLENNMLFQKIAMMLNMRQLRVILKCTNNIHDQFIPKYFLENLRTIKQDDSSDYFKYHVEAINVF</sequence>
<dbReference type="EMBL" id="GGEC01053245">
    <property type="protein sequence ID" value="MBX33729.1"/>
    <property type="molecule type" value="Transcribed_RNA"/>
</dbReference>
<evidence type="ECO:0000313" key="1">
    <source>
        <dbReference type="EMBL" id="MBX33729.1"/>
    </source>
</evidence>
<reference evidence="1" key="1">
    <citation type="submission" date="2018-02" db="EMBL/GenBank/DDBJ databases">
        <title>Rhizophora mucronata_Transcriptome.</title>
        <authorList>
            <person name="Meera S.P."/>
            <person name="Sreeshan A."/>
            <person name="Augustine A."/>
        </authorList>
    </citation>
    <scope>NUCLEOTIDE SEQUENCE</scope>
    <source>
        <tissue evidence="1">Leaf</tissue>
    </source>
</reference>
<organism evidence="1">
    <name type="scientific">Rhizophora mucronata</name>
    <name type="common">Asiatic mangrove</name>
    <dbReference type="NCBI Taxonomy" id="61149"/>
    <lineage>
        <taxon>Eukaryota</taxon>
        <taxon>Viridiplantae</taxon>
        <taxon>Streptophyta</taxon>
        <taxon>Embryophyta</taxon>
        <taxon>Tracheophyta</taxon>
        <taxon>Spermatophyta</taxon>
        <taxon>Magnoliopsida</taxon>
        <taxon>eudicotyledons</taxon>
        <taxon>Gunneridae</taxon>
        <taxon>Pentapetalae</taxon>
        <taxon>rosids</taxon>
        <taxon>fabids</taxon>
        <taxon>Malpighiales</taxon>
        <taxon>Rhizophoraceae</taxon>
        <taxon>Rhizophora</taxon>
    </lineage>
</organism>
<protein>
    <submittedName>
        <fullName evidence="1">Uncharacterized protein</fullName>
    </submittedName>
</protein>
<proteinExistence type="predicted"/>
<accession>A0A2P2MU29</accession>
<dbReference type="AlphaFoldDB" id="A0A2P2MU29"/>
<name>A0A2P2MU29_RHIMU</name>